<keyword evidence="2" id="KW-1185">Reference proteome</keyword>
<dbReference type="Proteomes" id="UP000317430">
    <property type="component" value="Unassembled WGS sequence"/>
</dbReference>
<sequence length="63" mass="7303">MIQEASHLSHRLNKKFIKLSNLSRDEKKFFILLSDPLASLKKILQVTNTSYLTLENFINRPAS</sequence>
<dbReference type="RefSeq" id="WP_146566972.1">
    <property type="nucleotide sequence ID" value="NZ_VOHL01000002.1"/>
</dbReference>
<reference evidence="1 2" key="1">
    <citation type="submission" date="2019-08" db="EMBL/GenBank/DDBJ databases">
        <authorList>
            <person name="Lei W."/>
        </authorList>
    </citation>
    <scope>NUCLEOTIDE SEQUENCE [LARGE SCALE GENOMIC DNA]</scope>
    <source>
        <strain evidence="1 2">CCUG 66496</strain>
    </source>
</reference>
<dbReference type="AlphaFoldDB" id="A0A5C5SBH4"/>
<gene>
    <name evidence="1" type="ORF">FRX57_04095</name>
</gene>
<accession>A0A5C5SBH4</accession>
<evidence type="ECO:0000313" key="1">
    <source>
        <dbReference type="EMBL" id="TWS98116.1"/>
    </source>
</evidence>
<protein>
    <submittedName>
        <fullName evidence="1">Uncharacterized protein</fullName>
    </submittedName>
</protein>
<comment type="caution">
    <text evidence="1">The sequence shown here is derived from an EMBL/GenBank/DDBJ whole genome shotgun (WGS) entry which is preliminary data.</text>
</comment>
<organism evidence="1 2">
    <name type="scientific">Streptococcus cuniculipharyngis</name>
    <dbReference type="NCBI Taxonomy" id="1562651"/>
    <lineage>
        <taxon>Bacteria</taxon>
        <taxon>Bacillati</taxon>
        <taxon>Bacillota</taxon>
        <taxon>Bacilli</taxon>
        <taxon>Lactobacillales</taxon>
        <taxon>Streptococcaceae</taxon>
        <taxon>Streptococcus</taxon>
    </lineage>
</organism>
<dbReference type="EMBL" id="VOHL01000002">
    <property type="protein sequence ID" value="TWS98116.1"/>
    <property type="molecule type" value="Genomic_DNA"/>
</dbReference>
<evidence type="ECO:0000313" key="2">
    <source>
        <dbReference type="Proteomes" id="UP000317430"/>
    </source>
</evidence>
<proteinExistence type="predicted"/>
<name>A0A5C5SBH4_9STRE</name>